<dbReference type="PROSITE" id="PS50112">
    <property type="entry name" value="PAS"/>
    <property type="match status" value="1"/>
</dbReference>
<dbReference type="InterPro" id="IPR000014">
    <property type="entry name" value="PAS"/>
</dbReference>
<comment type="similarity">
    <text evidence="1">Belongs to the SEC6 family.</text>
</comment>
<keyword evidence="4" id="KW-0732">Signal</keyword>
<dbReference type="Pfam" id="PF06046">
    <property type="entry name" value="Sec6"/>
    <property type="match status" value="1"/>
</dbReference>
<dbReference type="SMART" id="SM00091">
    <property type="entry name" value="PAS"/>
    <property type="match status" value="1"/>
</dbReference>
<comment type="caution">
    <text evidence="6">The sequence shown here is derived from an EMBL/GenBank/DDBJ whole genome shotgun (WGS) entry which is preliminary data.</text>
</comment>
<dbReference type="InterPro" id="IPR035965">
    <property type="entry name" value="PAS-like_dom_sf"/>
</dbReference>
<dbReference type="PANTHER" id="PTHR21292">
    <property type="entry name" value="EXOCYST COMPLEX COMPONENT SEC6-RELATED"/>
    <property type="match status" value="1"/>
</dbReference>
<dbReference type="FunFam" id="1.10.357.70:FF:000001">
    <property type="entry name" value="Exocyst complex component 3"/>
    <property type="match status" value="1"/>
</dbReference>
<reference evidence="6" key="1">
    <citation type="journal article" date="2023" name="Science">
        <title>Genome structures resolve the early diversification of teleost fishes.</title>
        <authorList>
            <person name="Parey E."/>
            <person name="Louis A."/>
            <person name="Montfort J."/>
            <person name="Bouchez O."/>
            <person name="Roques C."/>
            <person name="Iampietro C."/>
            <person name="Lluch J."/>
            <person name="Castinel A."/>
            <person name="Donnadieu C."/>
            <person name="Desvignes T."/>
            <person name="Floi Bucao C."/>
            <person name="Jouanno E."/>
            <person name="Wen M."/>
            <person name="Mejri S."/>
            <person name="Dirks R."/>
            <person name="Jansen H."/>
            <person name="Henkel C."/>
            <person name="Chen W.J."/>
            <person name="Zahm M."/>
            <person name="Cabau C."/>
            <person name="Klopp C."/>
            <person name="Thompson A.W."/>
            <person name="Robinson-Rechavi M."/>
            <person name="Braasch I."/>
            <person name="Lecointre G."/>
            <person name="Bobe J."/>
            <person name="Postlethwait J.H."/>
            <person name="Berthelot C."/>
            <person name="Roest Crollius H."/>
            <person name="Guiguen Y."/>
        </authorList>
    </citation>
    <scope>NUCLEOTIDE SEQUENCE</scope>
    <source>
        <strain evidence="6">Concon-B</strain>
    </source>
</reference>
<gene>
    <name evidence="6" type="ORF">COCON_G00136860</name>
</gene>
<dbReference type="Gene3D" id="3.30.450.20">
    <property type="entry name" value="PAS domain"/>
    <property type="match status" value="1"/>
</dbReference>
<dbReference type="InterPro" id="IPR010326">
    <property type="entry name" value="EXOC3/Sec6"/>
</dbReference>
<feature type="domain" description="PAS" evidence="5">
    <location>
        <begin position="14"/>
        <end position="68"/>
    </location>
</feature>
<dbReference type="CDD" id="cd00130">
    <property type="entry name" value="PAS"/>
    <property type="match status" value="1"/>
</dbReference>
<feature type="chain" id="PRO_5040313986" description="PAS domain-containing protein" evidence="4">
    <location>
        <begin position="21"/>
        <end position="1218"/>
    </location>
</feature>
<proteinExistence type="inferred from homology"/>
<accession>A0A9Q1DEV8</accession>
<keyword evidence="2" id="KW-0268">Exocytosis</keyword>
<evidence type="ECO:0000256" key="2">
    <source>
        <dbReference type="ARBA" id="ARBA00022483"/>
    </source>
</evidence>
<feature type="region of interest" description="Disordered" evidence="3">
    <location>
        <begin position="413"/>
        <end position="436"/>
    </location>
</feature>
<sequence length="1218" mass="136997">MSFCLAVVSDGLCLVVSTDGGIFYASSSIVDYLGFHQTDVMHQNVFDYIHVDDRQEFQRQLHWAMNPAQQGAGPDLLSGGGQGDDVLVSSLFSSQETDGVPPELSPFLTRCFLSRARCLLDSTSGFLVSTSGFLTMQFQGRLKFLQGQRRRTLTGAVLPPQLALFCVAVPLLLPTAGEAKMKGVMMRSKLRNSAVSALELSEKRYLGLGRMGEEGDDLLLGPSSVSRQQLYPPPWTPRGGGDQFYPQEEPLNFCKSSANGLRGSGQEVPRAYRASPGCHGDGSDVCLAKLYAGDAGGVKLENGYGACYDPRHAPSHAPSHAAVKTERDSDSENGCGLYAGGAWPRKAGLERRYAAGYPADGPPPKTEGGYCELYSPCPRGKPGLSPAFTHNLGPGPARPLKCVLNRDLSAFGPQRAPQPDPLCPGQDPHPYGDGTPEPKGFLQQDYKLTYEFRSHGLTQSIKQEPLDSPAWSDGAQDITHVPSLRGLMPCVMGAVGNKPLPYGYMHSNGKPLTVTAGPTDVMEETDREAFATSVQRVAGMLQRPDQLDKVEQYRRREARKKASVEARLKAAIQSQLDGVRTGLLQLHSALEDVKDIQGSLVDVSKDWRQSINTIENLRQVKDAVVQHSQLASAVENLKNIFSVPEIVQETRELIEQGELLQAHRKLMDLESSRDGLMYEQYRMDSRNAHDMGLIRGYFGEVQHLSEELAKQLWVVLQRWLVTVRRDPTMLVSAVRVIEREERTDRRMLDRQRQTGFAPPGRPKRWRERTFQVLEGTVCTRIEGSQSDTRESDRMWLVRLLEVTRRYVLDDLIVELAAEDLEANEIVSLLTWVLHTYKSVEMMGHPELTAECDINLMEPLLPEESNITGWLRKALETDRKDWYKDTEPEADQDGYYQTSLPAIVFQMFEQNLQVASQIDEPFKDQVLRLCLKQMTSFLHRYREEAVAFKEDHLRDRQLPQCYVQYMIAIINNCQTFKESINSLKKKYSHSMEPTQNDAAIEKTLCEVAREGCQFLLDEVFLDLEHHLNELLTRKWITGSHAVETICVTVEDYFNDFSRIKKPYNLEMSSEAHRRVVVEYVRAVMQKRISFRNGEERKEGADRMIREAQQFRILFRKLSPDEDTQWLCDSITGIAEVFKLTDPSLLYLEVSTLVSKYPDIREEHIAALLAVRGDASRDMRQMIFETLSQSRTSLPASTPPIFKDITVPSLASMAVPKLLK</sequence>
<dbReference type="GO" id="GO:0000145">
    <property type="term" value="C:exocyst"/>
    <property type="evidence" value="ECO:0007669"/>
    <property type="project" value="InterPro"/>
</dbReference>
<dbReference type="InterPro" id="IPR042532">
    <property type="entry name" value="EXOC3/Sec6_C"/>
</dbReference>
<evidence type="ECO:0000256" key="3">
    <source>
        <dbReference type="SAM" id="MobiDB-lite"/>
    </source>
</evidence>
<feature type="signal peptide" evidence="4">
    <location>
        <begin position="1"/>
        <end position="20"/>
    </location>
</feature>
<dbReference type="AlphaFoldDB" id="A0A9Q1DEV8"/>
<evidence type="ECO:0000259" key="5">
    <source>
        <dbReference type="PROSITE" id="PS50112"/>
    </source>
</evidence>
<dbReference type="Gene3D" id="1.10.357.70">
    <property type="entry name" value="Exocyst complex component Sec6, C-terminal domain"/>
    <property type="match status" value="1"/>
</dbReference>
<dbReference type="GO" id="GO:0006355">
    <property type="term" value="P:regulation of DNA-templated transcription"/>
    <property type="evidence" value="ECO:0007669"/>
    <property type="project" value="InterPro"/>
</dbReference>
<dbReference type="Gene3D" id="1.10.357.50">
    <property type="match status" value="1"/>
</dbReference>
<evidence type="ECO:0000256" key="4">
    <source>
        <dbReference type="SAM" id="SignalP"/>
    </source>
</evidence>
<organism evidence="6 7">
    <name type="scientific">Conger conger</name>
    <name type="common">Conger eel</name>
    <name type="synonym">Muraena conger</name>
    <dbReference type="NCBI Taxonomy" id="82655"/>
    <lineage>
        <taxon>Eukaryota</taxon>
        <taxon>Metazoa</taxon>
        <taxon>Chordata</taxon>
        <taxon>Craniata</taxon>
        <taxon>Vertebrata</taxon>
        <taxon>Euteleostomi</taxon>
        <taxon>Actinopterygii</taxon>
        <taxon>Neopterygii</taxon>
        <taxon>Teleostei</taxon>
        <taxon>Anguilliformes</taxon>
        <taxon>Congridae</taxon>
        <taxon>Conger</taxon>
    </lineage>
</organism>
<evidence type="ECO:0000313" key="6">
    <source>
        <dbReference type="EMBL" id="KAJ8268514.1"/>
    </source>
</evidence>
<dbReference type="PANTHER" id="PTHR21292:SF13">
    <property type="entry name" value="EXOCYST COMPLEX COMPONENT 3"/>
    <property type="match status" value="1"/>
</dbReference>
<name>A0A9Q1DEV8_CONCO</name>
<dbReference type="OrthoDB" id="10047020at2759"/>
<dbReference type="EMBL" id="JAFJMO010000009">
    <property type="protein sequence ID" value="KAJ8268514.1"/>
    <property type="molecule type" value="Genomic_DNA"/>
</dbReference>
<dbReference type="Pfam" id="PF00989">
    <property type="entry name" value="PAS"/>
    <property type="match status" value="1"/>
</dbReference>
<dbReference type="InterPro" id="IPR013767">
    <property type="entry name" value="PAS_fold"/>
</dbReference>
<dbReference type="GO" id="GO:0006887">
    <property type="term" value="P:exocytosis"/>
    <property type="evidence" value="ECO:0007669"/>
    <property type="project" value="UniProtKB-KW"/>
</dbReference>
<dbReference type="SUPFAM" id="SSF55785">
    <property type="entry name" value="PYP-like sensor domain (PAS domain)"/>
    <property type="match status" value="1"/>
</dbReference>
<dbReference type="Proteomes" id="UP001152803">
    <property type="component" value="Unassembled WGS sequence"/>
</dbReference>
<protein>
    <recommendedName>
        <fullName evidence="5">PAS domain-containing protein</fullName>
    </recommendedName>
</protein>
<evidence type="ECO:0000313" key="7">
    <source>
        <dbReference type="Proteomes" id="UP001152803"/>
    </source>
</evidence>
<dbReference type="GO" id="GO:0000149">
    <property type="term" value="F:SNARE binding"/>
    <property type="evidence" value="ECO:0007669"/>
    <property type="project" value="TreeGrafter"/>
</dbReference>
<evidence type="ECO:0000256" key="1">
    <source>
        <dbReference type="ARBA" id="ARBA00009447"/>
    </source>
</evidence>
<keyword evidence="7" id="KW-1185">Reference proteome</keyword>
<dbReference type="GO" id="GO:0051601">
    <property type="term" value="P:exocyst localization"/>
    <property type="evidence" value="ECO:0007669"/>
    <property type="project" value="TreeGrafter"/>
</dbReference>